<dbReference type="InParanoid" id="Q3Z9J2"/>
<dbReference type="EMBL" id="CP000027">
    <property type="protein sequence ID" value="AAW40369.1"/>
    <property type="molecule type" value="Genomic_DNA"/>
</dbReference>
<name>Q3Z9J2_DEHM1</name>
<dbReference type="KEGG" id="det:DET0361"/>
<proteinExistence type="predicted"/>
<reference evidence="1 2" key="1">
    <citation type="journal article" date="2005" name="Science">
        <title>Genome sequence of the PCE-dechlorinating bacterium Dehalococcoides ethenogenes.</title>
        <authorList>
            <person name="Seshadri R."/>
            <person name="Adrian L."/>
            <person name="Fouts D.E."/>
            <person name="Eisen J.A."/>
            <person name="Phillippy A.M."/>
            <person name="Methe B.A."/>
            <person name="Ward N.L."/>
            <person name="Nelson W.C."/>
            <person name="Deboy R.T."/>
            <person name="Khouri H.M."/>
            <person name="Kolonay J.F."/>
            <person name="Dodson R.J."/>
            <person name="Daugherty S.C."/>
            <person name="Brinkac L.M."/>
            <person name="Sullivan S.A."/>
            <person name="Madupu R."/>
            <person name="Nelson K.E."/>
            <person name="Kang K.H."/>
            <person name="Impraim M."/>
            <person name="Tran K."/>
            <person name="Robinson J.M."/>
            <person name="Forberger H.A."/>
            <person name="Fraser C.M."/>
            <person name="Zinder S.H."/>
            <person name="Heidelberg J.F."/>
        </authorList>
    </citation>
    <scope>NUCLEOTIDE SEQUENCE [LARGE SCALE GENOMIC DNA]</scope>
    <source>
        <strain evidence="2">ATCC BAA-2266 / KCTC 15142 / 195</strain>
    </source>
</reference>
<organism evidence="1 2">
    <name type="scientific">Dehalococcoides mccartyi (strain ATCC BAA-2266 / KCTC 15142 / 195)</name>
    <name type="common">Dehalococcoides ethenogenes (strain 195)</name>
    <dbReference type="NCBI Taxonomy" id="243164"/>
    <lineage>
        <taxon>Bacteria</taxon>
        <taxon>Bacillati</taxon>
        <taxon>Chloroflexota</taxon>
        <taxon>Dehalococcoidia</taxon>
        <taxon>Dehalococcoidales</taxon>
        <taxon>Dehalococcoidaceae</taxon>
        <taxon>Dehalococcoides</taxon>
    </lineage>
</organism>
<evidence type="ECO:0000313" key="1">
    <source>
        <dbReference type="EMBL" id="AAW40369.1"/>
    </source>
</evidence>
<evidence type="ECO:0000313" key="2">
    <source>
        <dbReference type="Proteomes" id="UP000008289"/>
    </source>
</evidence>
<dbReference type="HOGENOM" id="CLU_3151947_0_0_0"/>
<sequence length="48" mass="5529">MVIAFAFGQGYRTRLTGLLGLNFISKSLLFKGWFCYLKTIQAGFSWYI</sequence>
<keyword evidence="2" id="KW-1185">Reference proteome</keyword>
<gene>
    <name evidence="1" type="ordered locus">DET0361</name>
</gene>
<accession>Q3Z9J2</accession>
<protein>
    <submittedName>
        <fullName evidence="1">Uncharacterized protein</fullName>
    </submittedName>
</protein>
<dbReference type="AlphaFoldDB" id="Q3Z9J2"/>
<dbReference type="Proteomes" id="UP000008289">
    <property type="component" value="Chromosome"/>
</dbReference>